<evidence type="ECO:0000256" key="7">
    <source>
        <dbReference type="PROSITE-ProRule" id="PRU00192"/>
    </source>
</evidence>
<keyword evidence="4" id="KW-0963">Cytoplasm</keyword>
<dbReference type="SMART" id="SM00326">
    <property type="entry name" value="SH3"/>
    <property type="match status" value="1"/>
</dbReference>
<dbReference type="SUPFAM" id="SSF103657">
    <property type="entry name" value="BAR/IMD domain-like"/>
    <property type="match status" value="1"/>
</dbReference>
<organism evidence="12 13">
    <name type="scientific">Sus scrofa</name>
    <name type="common">Pig</name>
    <dbReference type="NCBI Taxonomy" id="9823"/>
    <lineage>
        <taxon>Eukaryota</taxon>
        <taxon>Metazoa</taxon>
        <taxon>Chordata</taxon>
        <taxon>Craniata</taxon>
        <taxon>Vertebrata</taxon>
        <taxon>Euteleostomi</taxon>
        <taxon>Mammalia</taxon>
        <taxon>Eutheria</taxon>
        <taxon>Laurasiatheria</taxon>
        <taxon>Artiodactyla</taxon>
        <taxon>Suina</taxon>
        <taxon>Suidae</taxon>
        <taxon>Sus</taxon>
    </lineage>
</organism>
<evidence type="ECO:0000256" key="5">
    <source>
        <dbReference type="ARBA" id="ARBA00023054"/>
    </source>
</evidence>
<dbReference type="AlphaFoldDB" id="A0A8D0UF45"/>
<dbReference type="GO" id="GO:0005737">
    <property type="term" value="C:cytoplasm"/>
    <property type="evidence" value="ECO:0007669"/>
    <property type="project" value="UniProtKB-SubCell"/>
</dbReference>
<comment type="subcellular location">
    <subcellularLocation>
        <location evidence="2">Cytoplasm</location>
    </subcellularLocation>
    <subcellularLocation>
        <location evidence="1">Endomembrane system</location>
    </subcellularLocation>
</comment>
<feature type="region of interest" description="Disordered" evidence="9">
    <location>
        <begin position="426"/>
        <end position="445"/>
    </location>
</feature>
<keyword evidence="5 8" id="KW-0175">Coiled coil</keyword>
<feature type="region of interest" description="Disordered" evidence="9">
    <location>
        <begin position="517"/>
        <end position="557"/>
    </location>
</feature>
<evidence type="ECO:0000313" key="12">
    <source>
        <dbReference type="Ensembl" id="ENSSSCP00015046623.1"/>
    </source>
</evidence>
<feature type="coiled-coil region" evidence="8">
    <location>
        <begin position="195"/>
        <end position="222"/>
    </location>
</feature>
<dbReference type="FunFam" id="1.20.1270.60:FF:000013">
    <property type="entry name" value="Amphiphysin isoform 2"/>
    <property type="match status" value="1"/>
</dbReference>
<name>A0A8D0UF45_PIG</name>
<evidence type="ECO:0000256" key="4">
    <source>
        <dbReference type="ARBA" id="ARBA00022490"/>
    </source>
</evidence>
<dbReference type="InterPro" id="IPR001452">
    <property type="entry name" value="SH3_domain"/>
</dbReference>
<evidence type="ECO:0000313" key="13">
    <source>
        <dbReference type="Proteomes" id="UP000694726"/>
    </source>
</evidence>
<protein>
    <submittedName>
        <fullName evidence="12">Bridging integrator 1</fullName>
    </submittedName>
</protein>
<dbReference type="InterPro" id="IPR003005">
    <property type="entry name" value="Amphiphysin"/>
</dbReference>
<evidence type="ECO:0000256" key="9">
    <source>
        <dbReference type="SAM" id="MobiDB-lite"/>
    </source>
</evidence>
<feature type="domain" description="BAR" evidence="11">
    <location>
        <begin position="29"/>
        <end position="276"/>
    </location>
</feature>
<dbReference type="CDD" id="cd07611">
    <property type="entry name" value="BAR_Amphiphysin_I_II"/>
    <property type="match status" value="1"/>
</dbReference>
<dbReference type="GO" id="GO:0030100">
    <property type="term" value="P:regulation of endocytosis"/>
    <property type="evidence" value="ECO:0007669"/>
    <property type="project" value="InterPro"/>
</dbReference>
<dbReference type="SMART" id="SM00721">
    <property type="entry name" value="BAR"/>
    <property type="match status" value="1"/>
</dbReference>
<accession>A0A8D0UF45</accession>
<dbReference type="Gene3D" id="1.20.1270.60">
    <property type="entry name" value="Arfaptin homology (AH) domain/BAR domain"/>
    <property type="match status" value="1"/>
</dbReference>
<evidence type="ECO:0000259" key="11">
    <source>
        <dbReference type="PROSITE" id="PS51021"/>
    </source>
</evidence>
<dbReference type="Pfam" id="PF03114">
    <property type="entry name" value="BAR"/>
    <property type="match status" value="1"/>
</dbReference>
<feature type="compositionally biased region" description="Low complexity" evidence="9">
    <location>
        <begin position="428"/>
        <end position="445"/>
    </location>
</feature>
<evidence type="ECO:0000256" key="3">
    <source>
        <dbReference type="ARBA" id="ARBA00022443"/>
    </source>
</evidence>
<dbReference type="PRINTS" id="PR01253">
    <property type="entry name" value="AMPHIPHYSIN2"/>
</dbReference>
<dbReference type="SUPFAM" id="SSF50044">
    <property type="entry name" value="SH3-domain"/>
    <property type="match status" value="1"/>
</dbReference>
<evidence type="ECO:0000256" key="8">
    <source>
        <dbReference type="SAM" id="Coils"/>
    </source>
</evidence>
<feature type="compositionally biased region" description="Low complexity" evidence="9">
    <location>
        <begin position="319"/>
        <end position="330"/>
    </location>
</feature>
<dbReference type="Pfam" id="PF00018">
    <property type="entry name" value="SH3_1"/>
    <property type="match status" value="1"/>
</dbReference>
<dbReference type="PANTHER" id="PTHR46514">
    <property type="entry name" value="AMPHIPHYSIN"/>
    <property type="match status" value="1"/>
</dbReference>
<dbReference type="InterPro" id="IPR004148">
    <property type="entry name" value="BAR_dom"/>
</dbReference>
<dbReference type="InterPro" id="IPR036028">
    <property type="entry name" value="SH3-like_dom_sf"/>
</dbReference>
<dbReference type="Ensembl" id="ENSSSCT00015109590.1">
    <property type="protein sequence ID" value="ENSSSCP00015046623.1"/>
    <property type="gene ID" value="ENSSSCG00015080518.1"/>
</dbReference>
<reference evidence="12" key="1">
    <citation type="submission" date="2025-08" db="UniProtKB">
        <authorList>
            <consortium name="Ensembl"/>
        </authorList>
    </citation>
    <scope>IDENTIFICATION</scope>
</reference>
<dbReference type="PROSITE" id="PS50002">
    <property type="entry name" value="SH3"/>
    <property type="match status" value="1"/>
</dbReference>
<evidence type="ECO:0000259" key="10">
    <source>
        <dbReference type="PROSITE" id="PS50002"/>
    </source>
</evidence>
<dbReference type="PRINTS" id="PR01251">
    <property type="entry name" value="AMPHIPHYSIN"/>
</dbReference>
<evidence type="ECO:0000256" key="6">
    <source>
        <dbReference type="ARBA" id="ARBA00023136"/>
    </source>
</evidence>
<gene>
    <name evidence="12" type="primary">BIN1</name>
</gene>
<dbReference type="Gene3D" id="2.30.30.40">
    <property type="entry name" value="SH3 Domains"/>
    <property type="match status" value="1"/>
</dbReference>
<keyword evidence="6" id="KW-0472">Membrane</keyword>
<dbReference type="PROSITE" id="PS51021">
    <property type="entry name" value="BAR"/>
    <property type="match status" value="1"/>
</dbReference>
<proteinExistence type="predicted"/>
<feature type="region of interest" description="Disordered" evidence="9">
    <location>
        <begin position="280"/>
        <end position="354"/>
    </location>
</feature>
<dbReference type="InterPro" id="IPR027267">
    <property type="entry name" value="AH/BAR_dom_sf"/>
</dbReference>
<keyword evidence="3 7" id="KW-0728">SH3 domain</keyword>
<evidence type="ECO:0000256" key="1">
    <source>
        <dbReference type="ARBA" id="ARBA00004308"/>
    </source>
</evidence>
<feature type="domain" description="SH3" evidence="10">
    <location>
        <begin position="479"/>
        <end position="551"/>
    </location>
</feature>
<sequence>MAEMGSKGVTAGKIASNVQKKLTRAQEKVLQKLGKADETKDEQFEQCVQNFNKQLSEGTRLQKDLRTYLASVKAMHEASKKLNECLQEVYEPDWPGRDEANKIAENNDLLWMDYHQKLVDQALLTMDTYLGQFPDIKSRIAKRGRKLVDYDSARHHYESLQTAKKKDEAKIAKPVSLLEKAAPQWCQGKLQAHLVAQTNLLRNQAEEELIKAQKVFEEMNVDLQEELPSLWNSRVGFYVNTFQSIAGLEENFHKEMSKLNQNLNDVLVSLEKQHGSNTFTVKAQPSDNAPAKGNKSPSPPPDGSPAATPEIRVNHEPEPAGAATPGAALPKSPSQLRKGPPVPPPPKHTPSKEVKQEQILSLFDDTFVPEISVTTPSQFEAPGPFSEQASLLDLDFDPLPPVASPVKAPTPSGQSIPWDLWEPAEASEVAGGAQEPGEPAASEAASSSLPAVVVETFSATVNGTVEGGSAAGRLDLPPGFMFKVQAQHDYTATDTDELQLKAGDVVLVIPFQNPEEQVSRGCGEARPTGGSRAPPSGRGLAPPSIRSLPPLPPPRRPARLQCSALPLSLSRLPSRTSFSRPPPFLGLCLQVAWSSSPFLPCCLLPPR</sequence>
<evidence type="ECO:0000256" key="2">
    <source>
        <dbReference type="ARBA" id="ARBA00004496"/>
    </source>
</evidence>
<dbReference type="GO" id="GO:0012505">
    <property type="term" value="C:endomembrane system"/>
    <property type="evidence" value="ECO:0007669"/>
    <property type="project" value="UniProtKB-SubCell"/>
</dbReference>
<dbReference type="InterPro" id="IPR003023">
    <property type="entry name" value="Amphiphysin_2"/>
</dbReference>
<dbReference type="PANTHER" id="PTHR46514:SF4">
    <property type="entry name" value="MYC BOX-DEPENDENT-INTERACTING PROTEIN 1"/>
    <property type="match status" value="1"/>
</dbReference>
<dbReference type="Proteomes" id="UP000694726">
    <property type="component" value="Unplaced"/>
</dbReference>